<dbReference type="Pfam" id="PF13408">
    <property type="entry name" value="Zn_ribbon_recom"/>
    <property type="match status" value="1"/>
</dbReference>
<feature type="domain" description="Recombinase" evidence="1">
    <location>
        <begin position="8"/>
        <end position="104"/>
    </location>
</feature>
<sequence>MKKIRYIPYGYTMRNGRTVIAQEEAAVIREIFSAYINGASLQSIAELLTERKIPYSERTDVWDKARIARIIGNAKYIGDGEYDPIIEEEQYEEAAAVKTARQRNTFEKNLEGLDLLRDLVRCAECGAPMRRRVSSKHRIRESWDCTNPDCGQRIRISDTHLLEKVTILMNRIIANSYLLIPRPKKRKELSAEAQRINREIDAELERDDPSDALIIVKTIEMAERLYAESDTHLQIAASIARKRVSLMTPQEEFSPAYFCDIAAYLTLGSGGKVILHTKTDVEIGDEENECNQDTQENNIGY</sequence>
<dbReference type="Pfam" id="PF07508">
    <property type="entry name" value="Recombinase"/>
    <property type="match status" value="1"/>
</dbReference>
<dbReference type="PANTHER" id="PTHR30461:SF23">
    <property type="entry name" value="DNA RECOMBINASE-RELATED"/>
    <property type="match status" value="1"/>
</dbReference>
<name>A0ABS9M931_9FIRM</name>
<evidence type="ECO:0000259" key="1">
    <source>
        <dbReference type="PROSITE" id="PS51737"/>
    </source>
</evidence>
<proteinExistence type="predicted"/>
<dbReference type="InterPro" id="IPR025827">
    <property type="entry name" value="Zn_ribbon_recom_dom"/>
</dbReference>
<dbReference type="RefSeq" id="WP_238074071.1">
    <property type="nucleotide sequence ID" value="NZ_JAKNJB010000014.1"/>
</dbReference>
<dbReference type="Gene3D" id="3.90.1750.20">
    <property type="entry name" value="Putative Large Serine Recombinase, Chain B, Domain 2"/>
    <property type="match status" value="1"/>
</dbReference>
<keyword evidence="3" id="KW-1185">Reference proteome</keyword>
<dbReference type="Proteomes" id="UP001200313">
    <property type="component" value="Unassembled WGS sequence"/>
</dbReference>
<dbReference type="PROSITE" id="PS51737">
    <property type="entry name" value="RECOMBINASE_DNA_BIND"/>
    <property type="match status" value="1"/>
</dbReference>
<dbReference type="InterPro" id="IPR011109">
    <property type="entry name" value="DNA_bind_recombinase_dom"/>
</dbReference>
<organism evidence="2 3">
    <name type="scientific">Intestinimonas massiliensis</name>
    <name type="common">ex Afouda et al. 2020</name>
    <dbReference type="NCBI Taxonomy" id="1673721"/>
    <lineage>
        <taxon>Bacteria</taxon>
        <taxon>Bacillati</taxon>
        <taxon>Bacillota</taxon>
        <taxon>Clostridia</taxon>
        <taxon>Eubacteriales</taxon>
        <taxon>Intestinimonas</taxon>
    </lineage>
</organism>
<comment type="caution">
    <text evidence="2">The sequence shown here is derived from an EMBL/GenBank/DDBJ whole genome shotgun (WGS) entry which is preliminary data.</text>
</comment>
<dbReference type="EMBL" id="JAKNJB010000014">
    <property type="protein sequence ID" value="MCG4527319.1"/>
    <property type="molecule type" value="Genomic_DNA"/>
</dbReference>
<reference evidence="2 3" key="1">
    <citation type="submission" date="2022-01" db="EMBL/GenBank/DDBJ databases">
        <title>Collection of gut derived symbiotic bacterial strains cultured from healthy donors.</title>
        <authorList>
            <person name="Lin H."/>
            <person name="Kohout C."/>
            <person name="Waligurski E."/>
            <person name="Pamer E.G."/>
        </authorList>
    </citation>
    <scope>NUCLEOTIDE SEQUENCE [LARGE SCALE GENOMIC DNA]</scope>
    <source>
        <strain evidence="2 3">DFI.3.7</strain>
    </source>
</reference>
<dbReference type="InterPro" id="IPR050639">
    <property type="entry name" value="SSR_resolvase"/>
</dbReference>
<accession>A0ABS9M931</accession>
<dbReference type="PANTHER" id="PTHR30461">
    <property type="entry name" value="DNA-INVERTASE FROM LAMBDOID PROPHAGE"/>
    <property type="match status" value="1"/>
</dbReference>
<gene>
    <name evidence="2" type="ORF">L0P79_09540</name>
</gene>
<protein>
    <submittedName>
        <fullName evidence="2">Recombinase family protein</fullName>
    </submittedName>
</protein>
<dbReference type="InterPro" id="IPR038109">
    <property type="entry name" value="DNA_bind_recomb_sf"/>
</dbReference>
<evidence type="ECO:0000313" key="2">
    <source>
        <dbReference type="EMBL" id="MCG4527319.1"/>
    </source>
</evidence>
<evidence type="ECO:0000313" key="3">
    <source>
        <dbReference type="Proteomes" id="UP001200313"/>
    </source>
</evidence>